<dbReference type="PANTHER" id="PTHR38479:SF2">
    <property type="entry name" value="WINGED HELIX DNA-BINDING DOMAIN-CONTAINING PROTEIN"/>
    <property type="match status" value="1"/>
</dbReference>
<protein>
    <submittedName>
        <fullName evidence="1">AlkZ family DNA glycosylase</fullName>
    </submittedName>
</protein>
<evidence type="ECO:0000313" key="2">
    <source>
        <dbReference type="Proteomes" id="UP000824250"/>
    </source>
</evidence>
<dbReference type="AlphaFoldDB" id="A0A9D1D5H9"/>
<evidence type="ECO:0000313" key="1">
    <source>
        <dbReference type="EMBL" id="HIR05895.1"/>
    </source>
</evidence>
<sequence>MKQGIQVSMEQIRGCRLAAHHLERKMPAAEILTAAGACGLQNSPPGAWETALFQRLEHETLDMLHMALYEQKILMQAWSLRGVPMVFPAEQGNVFLSPLMAREGEEPWIYTRGITLALDYLGMSFEELLPLIMEAAAYLDSHTVTSKEKLDQVLAETAEERLPKEKLALWNGPSMYGNPDRQTVGGAVVSFLLRPCSFAGLVVFGRREGSSPTFTSWKNWTGQEMSGGMEGEKELVRKYLHCYGPATVSGFAGWLGCSPRQAKRLWNGVSEEMEPISAEGLPGYMLTGDIKRLVDSEADEDQILLLGAHDPYLELRDRQVILQDSSLHKLVWRTVSNPGAVLKGGRIVGIWKTKKVKTQMEMDVSLFETISERDRRKLMGCGEEYAAFRGLNMKRCTIGD</sequence>
<dbReference type="Pfam" id="PF06224">
    <property type="entry name" value="AlkZ-like"/>
    <property type="match status" value="1"/>
</dbReference>
<name>A0A9D1D5H9_9FIRM</name>
<reference evidence="1" key="2">
    <citation type="journal article" date="2021" name="PeerJ">
        <title>Extensive microbial diversity within the chicken gut microbiome revealed by metagenomics and culture.</title>
        <authorList>
            <person name="Gilroy R."/>
            <person name="Ravi A."/>
            <person name="Getino M."/>
            <person name="Pursley I."/>
            <person name="Horton D.L."/>
            <person name="Alikhan N.F."/>
            <person name="Baker D."/>
            <person name="Gharbi K."/>
            <person name="Hall N."/>
            <person name="Watson M."/>
            <person name="Adriaenssens E.M."/>
            <person name="Foster-Nyarko E."/>
            <person name="Jarju S."/>
            <person name="Secka A."/>
            <person name="Antonio M."/>
            <person name="Oren A."/>
            <person name="Chaudhuri R.R."/>
            <person name="La Ragione R."/>
            <person name="Hildebrand F."/>
            <person name="Pallen M.J."/>
        </authorList>
    </citation>
    <scope>NUCLEOTIDE SEQUENCE</scope>
    <source>
        <strain evidence="1">CHK180-2868</strain>
    </source>
</reference>
<reference evidence="1" key="1">
    <citation type="submission" date="2020-10" db="EMBL/GenBank/DDBJ databases">
        <authorList>
            <person name="Gilroy R."/>
        </authorList>
    </citation>
    <scope>NUCLEOTIDE SEQUENCE</scope>
    <source>
        <strain evidence="1">CHK180-2868</strain>
    </source>
</reference>
<dbReference type="Proteomes" id="UP000824250">
    <property type="component" value="Unassembled WGS sequence"/>
</dbReference>
<dbReference type="PANTHER" id="PTHR38479">
    <property type="entry name" value="LMO0824 PROTEIN"/>
    <property type="match status" value="1"/>
</dbReference>
<proteinExistence type="predicted"/>
<accession>A0A9D1D5H9</accession>
<dbReference type="EMBL" id="DVGC01000043">
    <property type="protein sequence ID" value="HIR05895.1"/>
    <property type="molecule type" value="Genomic_DNA"/>
</dbReference>
<gene>
    <name evidence="1" type="ORF">IAB28_08010</name>
</gene>
<organism evidence="1 2">
    <name type="scientific">Candidatus Copromonas faecavium</name>
    <name type="common">nom. illeg.</name>
    <dbReference type="NCBI Taxonomy" id="2840740"/>
    <lineage>
        <taxon>Bacteria</taxon>
        <taxon>Bacillati</taxon>
        <taxon>Bacillota</taxon>
        <taxon>Clostridia</taxon>
        <taxon>Lachnospirales</taxon>
        <taxon>Lachnospiraceae</taxon>
        <taxon>Candidatus Copromonas (nom. illeg.)</taxon>
    </lineage>
</organism>
<dbReference type="InterPro" id="IPR009351">
    <property type="entry name" value="AlkZ-like"/>
</dbReference>
<comment type="caution">
    <text evidence="1">The sequence shown here is derived from an EMBL/GenBank/DDBJ whole genome shotgun (WGS) entry which is preliminary data.</text>
</comment>